<dbReference type="PROSITE" id="PS51186">
    <property type="entry name" value="GNAT"/>
    <property type="match status" value="1"/>
</dbReference>
<reference evidence="2 3" key="1">
    <citation type="submission" date="2020-02" db="EMBL/GenBank/DDBJ databases">
        <authorList>
            <person name="Yang Z."/>
        </authorList>
    </citation>
    <scope>NUCLEOTIDE SEQUENCE [LARGE SCALE GENOMIC DNA]</scope>
    <source>
        <strain evidence="2 3">HX-7-9</strain>
    </source>
</reference>
<dbReference type="InterPro" id="IPR016181">
    <property type="entry name" value="Acyl_CoA_acyltransferase"/>
</dbReference>
<protein>
    <submittedName>
        <fullName evidence="2">GNAT family N-acetyltransferase</fullName>
    </submittedName>
</protein>
<dbReference type="SUPFAM" id="SSF55729">
    <property type="entry name" value="Acyl-CoA N-acyltransferases (Nat)"/>
    <property type="match status" value="1"/>
</dbReference>
<evidence type="ECO:0000313" key="3">
    <source>
        <dbReference type="Proteomes" id="UP000482578"/>
    </source>
</evidence>
<dbReference type="Gene3D" id="3.40.630.30">
    <property type="match status" value="1"/>
</dbReference>
<dbReference type="InterPro" id="IPR000182">
    <property type="entry name" value="GNAT_dom"/>
</dbReference>
<name>A0A6B2KT89_9NEIS</name>
<dbReference type="AlphaFoldDB" id="A0A6B2KT89"/>
<dbReference type="EMBL" id="JAAGAA010000009">
    <property type="protein sequence ID" value="NDV13270.1"/>
    <property type="molecule type" value="Genomic_DNA"/>
</dbReference>
<proteinExistence type="predicted"/>
<dbReference type="CDD" id="cd04301">
    <property type="entry name" value="NAT_SF"/>
    <property type="match status" value="1"/>
</dbReference>
<dbReference type="Proteomes" id="UP000482578">
    <property type="component" value="Unassembled WGS sequence"/>
</dbReference>
<dbReference type="GO" id="GO:0016747">
    <property type="term" value="F:acyltransferase activity, transferring groups other than amino-acyl groups"/>
    <property type="evidence" value="ECO:0007669"/>
    <property type="project" value="InterPro"/>
</dbReference>
<dbReference type="PANTHER" id="PTHR43451:SF1">
    <property type="entry name" value="ACETYLTRANSFERASE"/>
    <property type="match status" value="1"/>
</dbReference>
<keyword evidence="3" id="KW-1185">Reference proteome</keyword>
<organism evidence="2 3">
    <name type="scientific">Crenobacter caeni</name>
    <dbReference type="NCBI Taxonomy" id="2705474"/>
    <lineage>
        <taxon>Bacteria</taxon>
        <taxon>Pseudomonadati</taxon>
        <taxon>Pseudomonadota</taxon>
        <taxon>Betaproteobacteria</taxon>
        <taxon>Neisseriales</taxon>
        <taxon>Neisseriaceae</taxon>
        <taxon>Crenobacter</taxon>
    </lineage>
</organism>
<keyword evidence="2" id="KW-0808">Transferase</keyword>
<evidence type="ECO:0000259" key="1">
    <source>
        <dbReference type="PROSITE" id="PS51186"/>
    </source>
</evidence>
<comment type="caution">
    <text evidence="2">The sequence shown here is derived from an EMBL/GenBank/DDBJ whole genome shotgun (WGS) entry which is preliminary data.</text>
</comment>
<gene>
    <name evidence="2" type="ORF">GZH52_10780</name>
</gene>
<evidence type="ECO:0000313" key="2">
    <source>
        <dbReference type="EMBL" id="NDV13270.1"/>
    </source>
</evidence>
<dbReference type="InterPro" id="IPR052564">
    <property type="entry name" value="N-acetyltrans/Recomb-assoc"/>
</dbReference>
<accession>A0A6B2KT89</accession>
<feature type="domain" description="N-acetyltransferase" evidence="1">
    <location>
        <begin position="1"/>
        <end position="156"/>
    </location>
</feature>
<dbReference type="PANTHER" id="PTHR43451">
    <property type="entry name" value="ACETYLTRANSFERASE (GNAT) FAMILY PROTEIN"/>
    <property type="match status" value="1"/>
</dbReference>
<dbReference type="Pfam" id="PF13673">
    <property type="entry name" value="Acetyltransf_10"/>
    <property type="match status" value="1"/>
</dbReference>
<sequence>MSIRPFRVADALALREVFASSVHGLACRDYTPAQCRAWAPVLDAKAQHAWCEAMARRQPFVVEVGGVIAAYADLQDDGLIDHFFVAAPYAGQGIGRRLLGHLQAEATARGLPRVYADVSLCAEALFAHLGFEVEARRLVLLRDETFANARMAWPVPALAHGEGRP</sequence>